<keyword evidence="3" id="KW-1185">Reference proteome</keyword>
<evidence type="ECO:0000256" key="1">
    <source>
        <dbReference type="SAM" id="MobiDB-lite"/>
    </source>
</evidence>
<reference evidence="2 3" key="1">
    <citation type="submission" date="2021-01" db="EMBL/GenBank/DDBJ databases">
        <title>Whole genome shotgun sequence of Planobispora longispora NBRC 13918.</title>
        <authorList>
            <person name="Komaki H."/>
            <person name="Tamura T."/>
        </authorList>
    </citation>
    <scope>NUCLEOTIDE SEQUENCE [LARGE SCALE GENOMIC DNA]</scope>
    <source>
        <strain evidence="2 3">NBRC 13918</strain>
    </source>
</reference>
<organism evidence="2 3">
    <name type="scientific">Planobispora longispora</name>
    <dbReference type="NCBI Taxonomy" id="28887"/>
    <lineage>
        <taxon>Bacteria</taxon>
        <taxon>Bacillati</taxon>
        <taxon>Actinomycetota</taxon>
        <taxon>Actinomycetes</taxon>
        <taxon>Streptosporangiales</taxon>
        <taxon>Streptosporangiaceae</taxon>
        <taxon>Planobispora</taxon>
    </lineage>
</organism>
<name>A0A8J3WA82_9ACTN</name>
<sequence>MPEQPEGGPDHGDKVDLGKPWQSTQSDHLEGLWGGGAHVQEIPAWTRPAFSFNMCCLHVGFASQATEAHPDQEDRPLIASKV</sequence>
<accession>A0A8J3WA82</accession>
<comment type="caution">
    <text evidence="2">The sequence shown here is derived from an EMBL/GenBank/DDBJ whole genome shotgun (WGS) entry which is preliminary data.</text>
</comment>
<feature type="compositionally biased region" description="Basic and acidic residues" evidence="1">
    <location>
        <begin position="8"/>
        <end position="17"/>
    </location>
</feature>
<gene>
    <name evidence="2" type="ORF">Plo01_70100</name>
</gene>
<dbReference type="EMBL" id="BOOH01000061">
    <property type="protein sequence ID" value="GIH80581.1"/>
    <property type="molecule type" value="Genomic_DNA"/>
</dbReference>
<dbReference type="AlphaFoldDB" id="A0A8J3WA82"/>
<protein>
    <submittedName>
        <fullName evidence="2">Uncharacterized protein</fullName>
    </submittedName>
</protein>
<dbReference type="Proteomes" id="UP000616724">
    <property type="component" value="Unassembled WGS sequence"/>
</dbReference>
<evidence type="ECO:0000313" key="2">
    <source>
        <dbReference type="EMBL" id="GIH80581.1"/>
    </source>
</evidence>
<evidence type="ECO:0000313" key="3">
    <source>
        <dbReference type="Proteomes" id="UP000616724"/>
    </source>
</evidence>
<feature type="region of interest" description="Disordered" evidence="1">
    <location>
        <begin position="1"/>
        <end position="29"/>
    </location>
</feature>
<proteinExistence type="predicted"/>